<keyword evidence="2 5" id="KW-0349">Heme</keyword>
<dbReference type="OrthoDB" id="5525555at2"/>
<comment type="similarity">
    <text evidence="1 5">Belongs to the CcmH/CycL/Ccl2/NrfF family.</text>
</comment>
<dbReference type="Proteomes" id="UP000321595">
    <property type="component" value="Chromosome"/>
</dbReference>
<accession>A0A5B8Y0M7</accession>
<comment type="function">
    <text evidence="5">Possible subunit of a heme lyase.</text>
</comment>
<dbReference type="CDD" id="cd16378">
    <property type="entry name" value="CcmH_N"/>
    <property type="match status" value="1"/>
</dbReference>
<feature type="chain" id="PRO_5023072211" description="Cytochrome c-type biogenesis protein" evidence="5">
    <location>
        <begin position="20"/>
        <end position="150"/>
    </location>
</feature>
<sequence length="150" mass="16645">MKTVLAILLLISLAAPAWAQDVDPGTVSRITHEVSMEVYSPFCPGKTLAMCPSPNAADVRMDIQKMATEGMEKEAIKDEVVKKYGEEFRLQPPPASDNYGLFALIFLTFIGVFGIVKFISRKPTDGAPQPDPSIHEEDDYLDELREEVRS</sequence>
<protein>
    <recommendedName>
        <fullName evidence="5">Cytochrome c-type biogenesis protein</fullName>
    </recommendedName>
</protein>
<reference evidence="8 9" key="1">
    <citation type="submission" date="2019-08" db="EMBL/GenBank/DDBJ databases">
        <authorList>
            <person name="Liang Q."/>
        </authorList>
    </citation>
    <scope>NUCLEOTIDE SEQUENCE [LARGE SCALE GENOMIC DNA]</scope>
    <source>
        <strain evidence="8 9">V1718</strain>
    </source>
</reference>
<evidence type="ECO:0000256" key="4">
    <source>
        <dbReference type="ARBA" id="ARBA00023004"/>
    </source>
</evidence>
<feature type="region of interest" description="Disordered" evidence="6">
    <location>
        <begin position="124"/>
        <end position="150"/>
    </location>
</feature>
<keyword evidence="5" id="KW-1133">Transmembrane helix</keyword>
<dbReference type="Gene3D" id="1.10.8.640">
    <property type="entry name" value="Cytochrome C biogenesis protein"/>
    <property type="match status" value="1"/>
</dbReference>
<organism evidence="8 9">
    <name type="scientific">Microvenator marinus</name>
    <dbReference type="NCBI Taxonomy" id="2600177"/>
    <lineage>
        <taxon>Bacteria</taxon>
        <taxon>Deltaproteobacteria</taxon>
        <taxon>Bradymonadales</taxon>
        <taxon>Microvenatoraceae</taxon>
        <taxon>Microvenator</taxon>
    </lineage>
</organism>
<evidence type="ECO:0000256" key="6">
    <source>
        <dbReference type="SAM" id="MobiDB-lite"/>
    </source>
</evidence>
<proteinExistence type="inferred from homology"/>
<dbReference type="InterPro" id="IPR038297">
    <property type="entry name" value="CcmH/CycL/NrfF/Ccl2_sf"/>
</dbReference>
<dbReference type="RefSeq" id="WP_146962729.1">
    <property type="nucleotide sequence ID" value="NZ_CP042467.1"/>
</dbReference>
<evidence type="ECO:0000256" key="2">
    <source>
        <dbReference type="ARBA" id="ARBA00022617"/>
    </source>
</evidence>
<dbReference type="Pfam" id="PF03918">
    <property type="entry name" value="CcmH"/>
    <property type="match status" value="1"/>
</dbReference>
<dbReference type="AlphaFoldDB" id="A0A5B8Y0M7"/>
<keyword evidence="5" id="KW-0812">Transmembrane</keyword>
<evidence type="ECO:0000259" key="7">
    <source>
        <dbReference type="Pfam" id="PF03918"/>
    </source>
</evidence>
<gene>
    <name evidence="8" type="ORF">FRD01_20105</name>
</gene>
<evidence type="ECO:0000313" key="9">
    <source>
        <dbReference type="Proteomes" id="UP000321595"/>
    </source>
</evidence>
<feature type="domain" description="CcmH/CycL/Ccl2/NrfF N-terminal" evidence="7">
    <location>
        <begin position="10"/>
        <end position="139"/>
    </location>
</feature>
<evidence type="ECO:0000256" key="5">
    <source>
        <dbReference type="RuleBase" id="RU364112"/>
    </source>
</evidence>
<keyword evidence="5" id="KW-0732">Signal</keyword>
<feature type="signal peptide" evidence="5">
    <location>
        <begin position="1"/>
        <end position="19"/>
    </location>
</feature>
<evidence type="ECO:0000313" key="8">
    <source>
        <dbReference type="EMBL" id="QED29496.1"/>
    </source>
</evidence>
<dbReference type="KEGG" id="bbae:FRD01_20105"/>
<dbReference type="EMBL" id="CP042467">
    <property type="protein sequence ID" value="QED29496.1"/>
    <property type="molecule type" value="Genomic_DNA"/>
</dbReference>
<name>A0A5B8Y0M7_9DELT</name>
<evidence type="ECO:0000256" key="1">
    <source>
        <dbReference type="ARBA" id="ARBA00010342"/>
    </source>
</evidence>
<dbReference type="InterPro" id="IPR005616">
    <property type="entry name" value="CcmH/CycL/Ccl2/NrfF_N"/>
</dbReference>
<keyword evidence="3 5" id="KW-0479">Metal-binding</keyword>
<feature type="transmembrane region" description="Helical" evidence="5">
    <location>
        <begin position="99"/>
        <end position="119"/>
    </location>
</feature>
<keyword evidence="9" id="KW-1185">Reference proteome</keyword>
<keyword evidence="4 5" id="KW-0408">Iron</keyword>
<evidence type="ECO:0000256" key="3">
    <source>
        <dbReference type="ARBA" id="ARBA00022723"/>
    </source>
</evidence>
<keyword evidence="5" id="KW-0472">Membrane</keyword>
<dbReference type="GO" id="GO:0046872">
    <property type="term" value="F:metal ion binding"/>
    <property type="evidence" value="ECO:0007669"/>
    <property type="project" value="UniProtKB-KW"/>
</dbReference>